<dbReference type="EMBL" id="JBHSTI010000008">
    <property type="protein sequence ID" value="MFC6238990.1"/>
    <property type="molecule type" value="Genomic_DNA"/>
</dbReference>
<keyword evidence="2" id="KW-1185">Reference proteome</keyword>
<accession>A0ABW1T4I5</accession>
<protein>
    <submittedName>
        <fullName evidence="1">Uncharacterized protein</fullName>
    </submittedName>
</protein>
<organism evidence="1 2">
    <name type="scientific">Longivirga aurantiaca</name>
    <dbReference type="NCBI Taxonomy" id="1837743"/>
    <lineage>
        <taxon>Bacteria</taxon>
        <taxon>Bacillati</taxon>
        <taxon>Actinomycetota</taxon>
        <taxon>Actinomycetes</taxon>
        <taxon>Sporichthyales</taxon>
        <taxon>Sporichthyaceae</taxon>
        <taxon>Longivirga</taxon>
    </lineage>
</organism>
<sequence length="81" mass="8660">MHCSWCGAEATTYLLSDRDSHNSVDTACDAHAAEYAHIYRRAVPVHRDVVDLREPAVIDLTDGLPRAAEAAATDADPGSPA</sequence>
<name>A0ABW1T4I5_9ACTN</name>
<comment type="caution">
    <text evidence="1">The sequence shown here is derived from an EMBL/GenBank/DDBJ whole genome shotgun (WGS) entry which is preliminary data.</text>
</comment>
<dbReference type="Proteomes" id="UP001596138">
    <property type="component" value="Unassembled WGS sequence"/>
</dbReference>
<evidence type="ECO:0000313" key="1">
    <source>
        <dbReference type="EMBL" id="MFC6238990.1"/>
    </source>
</evidence>
<proteinExistence type="predicted"/>
<gene>
    <name evidence="1" type="ORF">ACFQGU_13975</name>
</gene>
<reference evidence="2" key="1">
    <citation type="journal article" date="2019" name="Int. J. Syst. Evol. Microbiol.">
        <title>The Global Catalogue of Microorganisms (GCM) 10K type strain sequencing project: providing services to taxonomists for standard genome sequencing and annotation.</title>
        <authorList>
            <consortium name="The Broad Institute Genomics Platform"/>
            <consortium name="The Broad Institute Genome Sequencing Center for Infectious Disease"/>
            <person name="Wu L."/>
            <person name="Ma J."/>
        </authorList>
    </citation>
    <scope>NUCLEOTIDE SEQUENCE [LARGE SCALE GENOMIC DNA]</scope>
    <source>
        <strain evidence="2">CGMCC 4.7317</strain>
    </source>
</reference>
<evidence type="ECO:0000313" key="2">
    <source>
        <dbReference type="Proteomes" id="UP001596138"/>
    </source>
</evidence>
<dbReference type="RefSeq" id="WP_386767669.1">
    <property type="nucleotide sequence ID" value="NZ_JBHSTI010000008.1"/>
</dbReference>